<feature type="domain" description="Lipoyl-binding" evidence="2">
    <location>
        <begin position="527"/>
        <end position="605"/>
    </location>
</feature>
<organism evidence="5 6">
    <name type="scientific">Victivallis vadensis</name>
    <dbReference type="NCBI Taxonomy" id="172901"/>
    <lineage>
        <taxon>Bacteria</taxon>
        <taxon>Pseudomonadati</taxon>
        <taxon>Lentisphaerota</taxon>
        <taxon>Lentisphaeria</taxon>
        <taxon>Victivallales</taxon>
        <taxon>Victivallaceae</taxon>
        <taxon>Victivallis</taxon>
    </lineage>
</organism>
<keyword evidence="5" id="KW-0670">Pyruvate</keyword>
<name>A0A2U1BBE3_9BACT</name>
<dbReference type="InterPro" id="IPR000891">
    <property type="entry name" value="PYR_CT"/>
</dbReference>
<comment type="caution">
    <text evidence="5">The sequence shown here is derived from an EMBL/GenBank/DDBJ whole genome shotgun (WGS) entry which is preliminary data.</text>
</comment>
<gene>
    <name evidence="5" type="ORF">C8D82_101178</name>
    <name evidence="4" type="ORF">HF882_12790</name>
</gene>
<dbReference type="AlphaFoldDB" id="A0A2U1BBE3"/>
<evidence type="ECO:0000259" key="3">
    <source>
        <dbReference type="PROSITE" id="PS50991"/>
    </source>
</evidence>
<dbReference type="SUPFAM" id="SSF51230">
    <property type="entry name" value="Single hybrid motif"/>
    <property type="match status" value="1"/>
</dbReference>
<dbReference type="SUPFAM" id="SSF89000">
    <property type="entry name" value="post-HMGL domain-like"/>
    <property type="match status" value="1"/>
</dbReference>
<sequence length="606" mass="65496">MKKVDFMMTAFRDGFQSVFGARVFSQDFLPVVEEAAAAGITHFEAGGGALFQAAYFYSNEDAFQVMDNFRKIAGPSANLQTLARGINVVGLDSQPRDIIKLHAQLMHKHGISTIRNFDALNDVNNLIYSGKCIVEAGLKHEVTVTMMELPPGCAGHTVEFYEGVLRKILDSGIPYDSVCFKDASGTSTPRKVHETIKMARRLLGKDIRIVFHSHETAGCSVLAYMSALEAGADQLDLSMVPMSGGTCQPDLLTMWHALRGTEYDLGIDPRKIMKVEESLKNAMKDYFMPPEATKVNPLIPFFPMPGGALTANTQMLRDNNLMDKYPEIIAAMGEAVAKGGFGTSVTPVSQFYFQQAFNNVMFGPWKKIAEGYGKMVLGYFGHTPAEPDPEVVKIAAEQLKLEPTRENPLDLNDANPAKGRKAAVAMLEANQLPITDENIFIAASCSDKGIRFLKGEGTIGVRKIDKKAEAEKAAKQDAAVTGEMTVSVNGKSFGVKLSGNTAEINGRKYEFGVTAGIAQVQKQVAEAASSGSTEQFKEIHSTLPGAVVRILVKPGSPVKEGESILVLEAMKMETMVTAPVSGVLASCQVKEGEQVQAGALLAVIKH</sequence>
<evidence type="ECO:0000256" key="1">
    <source>
        <dbReference type="ARBA" id="ARBA00023267"/>
    </source>
</evidence>
<dbReference type="Gene3D" id="3.20.20.70">
    <property type="entry name" value="Aldolase class I"/>
    <property type="match status" value="1"/>
</dbReference>
<dbReference type="InterPro" id="IPR000089">
    <property type="entry name" value="Biotin_lipoyl"/>
</dbReference>
<dbReference type="Pfam" id="PF00364">
    <property type="entry name" value="Biotin_lipoyl"/>
    <property type="match status" value="1"/>
</dbReference>
<accession>A0A2U1BBE3</accession>
<dbReference type="CDD" id="cd06850">
    <property type="entry name" value="biotinyl_domain"/>
    <property type="match status" value="1"/>
</dbReference>
<feature type="domain" description="Pyruvate carboxyltransferase" evidence="3">
    <location>
        <begin position="4"/>
        <end position="273"/>
    </location>
</feature>
<dbReference type="CDD" id="cd07937">
    <property type="entry name" value="DRE_TIM_PC_TC_5S"/>
    <property type="match status" value="1"/>
</dbReference>
<dbReference type="RefSeq" id="WP_116882372.1">
    <property type="nucleotide sequence ID" value="NZ_CABMMC010000087.1"/>
</dbReference>
<dbReference type="InterPro" id="IPR013785">
    <property type="entry name" value="Aldolase_TIM"/>
</dbReference>
<dbReference type="InterPro" id="IPR003379">
    <property type="entry name" value="Carboxylase_cons_dom"/>
</dbReference>
<dbReference type="Pfam" id="PF02436">
    <property type="entry name" value="PYC_OADA"/>
    <property type="match status" value="1"/>
</dbReference>
<dbReference type="Pfam" id="PF00682">
    <property type="entry name" value="HMGL-like"/>
    <property type="match status" value="1"/>
</dbReference>
<dbReference type="GeneID" id="78293712"/>
<dbReference type="EMBL" id="JABAEW010000024">
    <property type="protein sequence ID" value="NMD87462.1"/>
    <property type="molecule type" value="Genomic_DNA"/>
</dbReference>
<keyword evidence="1" id="KW-0092">Biotin</keyword>
<dbReference type="EMBL" id="QEKH01000001">
    <property type="protein sequence ID" value="PVY45980.1"/>
    <property type="molecule type" value="Genomic_DNA"/>
</dbReference>
<dbReference type="InterPro" id="IPR055268">
    <property type="entry name" value="PCB-like"/>
</dbReference>
<dbReference type="GO" id="GO:0004736">
    <property type="term" value="F:pyruvate carboxylase activity"/>
    <property type="evidence" value="ECO:0007669"/>
    <property type="project" value="TreeGrafter"/>
</dbReference>
<protein>
    <submittedName>
        <fullName evidence="4">Biotin attachment protein</fullName>
    </submittedName>
    <submittedName>
        <fullName evidence="5">Pyruvate carboxylase subunit B</fullName>
    </submittedName>
</protein>
<dbReference type="InterPro" id="IPR001882">
    <property type="entry name" value="Biotin_BS"/>
</dbReference>
<dbReference type="PROSITE" id="PS50968">
    <property type="entry name" value="BIOTINYL_LIPOYL"/>
    <property type="match status" value="1"/>
</dbReference>
<dbReference type="Proteomes" id="UP000576225">
    <property type="component" value="Unassembled WGS sequence"/>
</dbReference>
<evidence type="ECO:0000313" key="5">
    <source>
        <dbReference type="EMBL" id="PVY45980.1"/>
    </source>
</evidence>
<dbReference type="SUPFAM" id="SSF51569">
    <property type="entry name" value="Aldolase"/>
    <property type="match status" value="1"/>
</dbReference>
<dbReference type="OrthoDB" id="9807469at2"/>
<evidence type="ECO:0000313" key="7">
    <source>
        <dbReference type="Proteomes" id="UP000576225"/>
    </source>
</evidence>
<reference evidence="4 7" key="2">
    <citation type="submission" date="2020-04" db="EMBL/GenBank/DDBJ databases">
        <authorList>
            <person name="Hitch T.C.A."/>
            <person name="Wylensek D."/>
            <person name="Clavel T."/>
        </authorList>
    </citation>
    <scope>NUCLEOTIDE SEQUENCE [LARGE SCALE GENOMIC DNA]</scope>
    <source>
        <strain evidence="4 7">COR2-253-APC-1A</strain>
    </source>
</reference>
<evidence type="ECO:0000259" key="2">
    <source>
        <dbReference type="PROSITE" id="PS50968"/>
    </source>
</evidence>
<reference evidence="5 6" key="1">
    <citation type="submission" date="2018-04" db="EMBL/GenBank/DDBJ databases">
        <title>Genomic Encyclopedia of Type Strains, Phase IV (KMG-IV): sequencing the most valuable type-strain genomes for metagenomic binning, comparative biology and taxonomic classification.</title>
        <authorList>
            <person name="Goeker M."/>
        </authorList>
    </citation>
    <scope>NUCLEOTIDE SEQUENCE [LARGE SCALE GENOMIC DNA]</scope>
    <source>
        <strain evidence="5 6">DSM 14823</strain>
    </source>
</reference>
<keyword evidence="6" id="KW-1185">Reference proteome</keyword>
<evidence type="ECO:0000313" key="4">
    <source>
        <dbReference type="EMBL" id="NMD87462.1"/>
    </source>
</evidence>
<dbReference type="PROSITE" id="PS00188">
    <property type="entry name" value="BIOTIN"/>
    <property type="match status" value="1"/>
</dbReference>
<dbReference type="InterPro" id="IPR011053">
    <property type="entry name" value="Single_hybrid_motif"/>
</dbReference>
<proteinExistence type="predicted"/>
<dbReference type="GO" id="GO:0005737">
    <property type="term" value="C:cytoplasm"/>
    <property type="evidence" value="ECO:0007669"/>
    <property type="project" value="TreeGrafter"/>
</dbReference>
<dbReference type="GO" id="GO:0006094">
    <property type="term" value="P:gluconeogenesis"/>
    <property type="evidence" value="ECO:0007669"/>
    <property type="project" value="TreeGrafter"/>
</dbReference>
<dbReference type="Proteomes" id="UP000245959">
    <property type="component" value="Unassembled WGS sequence"/>
</dbReference>
<dbReference type="PANTHER" id="PTHR43778">
    <property type="entry name" value="PYRUVATE CARBOXYLASE"/>
    <property type="match status" value="1"/>
</dbReference>
<dbReference type="PROSITE" id="PS50991">
    <property type="entry name" value="PYR_CT"/>
    <property type="match status" value="1"/>
</dbReference>
<dbReference type="PANTHER" id="PTHR43778:SF2">
    <property type="entry name" value="PYRUVATE CARBOXYLASE, MITOCHONDRIAL"/>
    <property type="match status" value="1"/>
</dbReference>
<evidence type="ECO:0000313" key="6">
    <source>
        <dbReference type="Proteomes" id="UP000245959"/>
    </source>
</evidence>
<dbReference type="Gene3D" id="2.40.50.100">
    <property type="match status" value="1"/>
</dbReference>